<dbReference type="Pfam" id="PF16448">
    <property type="entry name" value="LapD_MoxY_N"/>
    <property type="match status" value="1"/>
</dbReference>
<protein>
    <submittedName>
        <fullName evidence="3">LapD/MoxY N-terminal periplasmic domain-containing protein</fullName>
    </submittedName>
</protein>
<dbReference type="Gene3D" id="3.20.20.450">
    <property type="entry name" value="EAL domain"/>
    <property type="match status" value="1"/>
</dbReference>
<dbReference type="InterPro" id="IPR050706">
    <property type="entry name" value="Cyclic-di-GMP_PDE-like"/>
</dbReference>
<dbReference type="SUPFAM" id="SSF55073">
    <property type="entry name" value="Nucleotide cyclase"/>
    <property type="match status" value="1"/>
</dbReference>
<sequence>MSLLRQLLLSVTLAILVILAGTTIFSIGSARQYLDAQLQGQSDSTATSLALTLSQPSNQDPTVRELLLSVLFDSGQFQVVEFLDPTGRILIRREMGDGRDDRVTAPDWFSHLLPLERHEAQRQVTNGWSQLGVVRLQASDAYARNALWDSTARIVSLTVGAGILWGLFVAMLMRWLRRALQDDVTARVQAMAQAAAGDELPPVRHPAMVELREVAQIITHAHQRVQATAAEHQSRIESLELELNQDAVTGLANRKYFINELRRLLEQSAPGQGEDGHVMLFRQCDLQSINQTMSRQVVDQWLRNMGQLVLEVLRERLGPQAWLARLNGSDFAFVLPMVPGPVAVRVAQAVGEILQAQRIQLGQAGLCRWRMVLTDFEPGEGLSDVLSRLDEALMRAESAGHTDVEYLPGEDLRSLTGGRGGGEQAWRTLLRNALQEGWFALATQRDPSATSEDRAQGLLTLHEPGASEPLSGYLFMPPAVRLGLSAACDVQAVSLGLAWLRTHPGDLVLRVSLASILHEEFRGEVAALLADMPDQSARLLMDLDSYGLVAHRAQVTAFAAMLREHGVRLGLRRFAEQPEALLYLHEIRPEYIRVSGNLLAAQADSPGARRLLAAVQDTAREIGAVVDLAAGS</sequence>
<dbReference type="Pfam" id="PF00563">
    <property type="entry name" value="EAL"/>
    <property type="match status" value="1"/>
</dbReference>
<dbReference type="PANTHER" id="PTHR33121:SF79">
    <property type="entry name" value="CYCLIC DI-GMP PHOSPHODIESTERASE PDED-RELATED"/>
    <property type="match status" value="1"/>
</dbReference>
<dbReference type="InterPro" id="IPR029787">
    <property type="entry name" value="Nucleotide_cyclase"/>
</dbReference>
<dbReference type="GO" id="GO:0071111">
    <property type="term" value="F:cyclic-guanylate-specific phosphodiesterase activity"/>
    <property type="evidence" value="ECO:0007669"/>
    <property type="project" value="InterPro"/>
</dbReference>
<feature type="domain" description="EAL" evidence="1">
    <location>
        <begin position="423"/>
        <end position="632"/>
    </location>
</feature>
<dbReference type="Gene3D" id="3.30.70.270">
    <property type="match status" value="1"/>
</dbReference>
<dbReference type="EMBL" id="CP158252">
    <property type="protein sequence ID" value="XDJ41646.1"/>
    <property type="molecule type" value="Genomic_DNA"/>
</dbReference>
<name>A0AB39CI28_9BURK</name>
<dbReference type="PANTHER" id="PTHR33121">
    <property type="entry name" value="CYCLIC DI-GMP PHOSPHODIESTERASE PDEF"/>
    <property type="match status" value="1"/>
</dbReference>
<evidence type="ECO:0000313" key="3">
    <source>
        <dbReference type="EMBL" id="XDJ41646.1"/>
    </source>
</evidence>
<dbReference type="PROSITE" id="PS50883">
    <property type="entry name" value="EAL"/>
    <property type="match status" value="1"/>
</dbReference>
<accession>A0AB39CI28</accession>
<dbReference type="InterPro" id="IPR032244">
    <property type="entry name" value="LapD_MoxY_N"/>
</dbReference>
<dbReference type="PROSITE" id="PS50887">
    <property type="entry name" value="GGDEF"/>
    <property type="match status" value="1"/>
</dbReference>
<dbReference type="InterPro" id="IPR000160">
    <property type="entry name" value="GGDEF_dom"/>
</dbReference>
<gene>
    <name evidence="3" type="ORF">ABRY99_12005</name>
</gene>
<dbReference type="InterPro" id="IPR043128">
    <property type="entry name" value="Rev_trsase/Diguanyl_cyclase"/>
</dbReference>
<dbReference type="RefSeq" id="WP_368643298.1">
    <property type="nucleotide sequence ID" value="NZ_CP158252.1"/>
</dbReference>
<dbReference type="InterPro" id="IPR035919">
    <property type="entry name" value="EAL_sf"/>
</dbReference>
<proteinExistence type="predicted"/>
<dbReference type="AlphaFoldDB" id="A0AB39CI28"/>
<dbReference type="SUPFAM" id="SSF141868">
    <property type="entry name" value="EAL domain-like"/>
    <property type="match status" value="1"/>
</dbReference>
<feature type="domain" description="GGDEF" evidence="2">
    <location>
        <begin position="274"/>
        <end position="409"/>
    </location>
</feature>
<reference evidence="3" key="1">
    <citation type="submission" date="2024-05" db="EMBL/GenBank/DDBJ databases">
        <authorList>
            <person name="Luo Y.-C."/>
            <person name="Nicholds J."/>
            <person name="Mortimer T."/>
            <person name="Maboni G."/>
        </authorList>
    </citation>
    <scope>NUCLEOTIDE SEQUENCE</scope>
    <source>
        <strain evidence="3">153920</strain>
    </source>
</reference>
<dbReference type="InterPro" id="IPR001633">
    <property type="entry name" value="EAL_dom"/>
</dbReference>
<dbReference type="SMART" id="SM00267">
    <property type="entry name" value="GGDEF"/>
    <property type="match status" value="1"/>
</dbReference>
<dbReference type="Pfam" id="PF00990">
    <property type="entry name" value="GGDEF"/>
    <property type="match status" value="1"/>
</dbReference>
<evidence type="ECO:0000259" key="1">
    <source>
        <dbReference type="PROSITE" id="PS50883"/>
    </source>
</evidence>
<evidence type="ECO:0000259" key="2">
    <source>
        <dbReference type="PROSITE" id="PS50887"/>
    </source>
</evidence>
<dbReference type="Gene3D" id="3.30.110.200">
    <property type="match status" value="1"/>
</dbReference>
<dbReference type="InterPro" id="IPR042461">
    <property type="entry name" value="LapD_MoxY_peri_C"/>
</dbReference>
<dbReference type="Gene3D" id="6.20.270.20">
    <property type="entry name" value="LapD/MoxY periplasmic domain"/>
    <property type="match status" value="1"/>
</dbReference>
<organism evidence="3">
    <name type="scientific">Castellaniella ginsengisoli</name>
    <dbReference type="NCBI Taxonomy" id="546114"/>
    <lineage>
        <taxon>Bacteria</taxon>
        <taxon>Pseudomonadati</taxon>
        <taxon>Pseudomonadota</taxon>
        <taxon>Betaproteobacteria</taxon>
        <taxon>Burkholderiales</taxon>
        <taxon>Alcaligenaceae</taxon>
        <taxon>Castellaniella</taxon>
    </lineage>
</organism>